<dbReference type="Proteomes" id="UP000499080">
    <property type="component" value="Unassembled WGS sequence"/>
</dbReference>
<accession>A0A4Y2DU19</accession>
<comment type="caution">
    <text evidence="1">The sequence shown here is derived from an EMBL/GenBank/DDBJ whole genome shotgun (WGS) entry which is preliminary data.</text>
</comment>
<gene>
    <name evidence="1" type="ORF">AVEN_216660_1</name>
</gene>
<evidence type="ECO:0000313" key="2">
    <source>
        <dbReference type="Proteomes" id="UP000499080"/>
    </source>
</evidence>
<sequence length="120" mass="13380">MHSLLAQSNFSYQLAEWPWRLAMNLHSCRVKLAASLQICRARLLQPQIAILVCSKFAADLHCKSAPDSTQVCSKFDFDLILPCHSKFDASNLKRTWGKFAVTNSATSFALQACCKFAKPA</sequence>
<dbReference type="AlphaFoldDB" id="A0A4Y2DU19"/>
<name>A0A4Y2DU19_ARAVE</name>
<proteinExistence type="predicted"/>
<organism evidence="1 2">
    <name type="scientific">Araneus ventricosus</name>
    <name type="common">Orbweaver spider</name>
    <name type="synonym">Epeira ventricosa</name>
    <dbReference type="NCBI Taxonomy" id="182803"/>
    <lineage>
        <taxon>Eukaryota</taxon>
        <taxon>Metazoa</taxon>
        <taxon>Ecdysozoa</taxon>
        <taxon>Arthropoda</taxon>
        <taxon>Chelicerata</taxon>
        <taxon>Arachnida</taxon>
        <taxon>Araneae</taxon>
        <taxon>Araneomorphae</taxon>
        <taxon>Entelegynae</taxon>
        <taxon>Araneoidea</taxon>
        <taxon>Araneidae</taxon>
        <taxon>Araneus</taxon>
    </lineage>
</organism>
<reference evidence="1 2" key="1">
    <citation type="journal article" date="2019" name="Sci. Rep.">
        <title>Orb-weaving spider Araneus ventricosus genome elucidates the spidroin gene catalogue.</title>
        <authorList>
            <person name="Kono N."/>
            <person name="Nakamura H."/>
            <person name="Ohtoshi R."/>
            <person name="Moran D.A.P."/>
            <person name="Shinohara A."/>
            <person name="Yoshida Y."/>
            <person name="Fujiwara M."/>
            <person name="Mori M."/>
            <person name="Tomita M."/>
            <person name="Arakawa K."/>
        </authorList>
    </citation>
    <scope>NUCLEOTIDE SEQUENCE [LARGE SCALE GENOMIC DNA]</scope>
</reference>
<evidence type="ECO:0000313" key="1">
    <source>
        <dbReference type="EMBL" id="GBM20241.1"/>
    </source>
</evidence>
<keyword evidence="2" id="KW-1185">Reference proteome</keyword>
<dbReference type="EMBL" id="BGPR01000439">
    <property type="protein sequence ID" value="GBM20241.1"/>
    <property type="molecule type" value="Genomic_DNA"/>
</dbReference>
<protein>
    <submittedName>
        <fullName evidence="1">Uncharacterized protein</fullName>
    </submittedName>
</protein>